<feature type="transmembrane region" description="Helical" evidence="1">
    <location>
        <begin position="350"/>
        <end position="374"/>
    </location>
</feature>
<sequence>MLKFLKAKDFIWVPVGIFLLSLAVPVLYILHGNSVCSISPTGLHQSGDSYFILEQNFAGCFSKGVEKKFHFTIANATEQENHLEIYENLKKLGDWPIKKGISNIDLISDRSTINLSFKLKIPPQAQNHLFLFQKKTIEFKTFYRLTIVLLVISLLILILKFPLLIKSKLKYYTLMWILSFSIYFMLFSHSPISLIGDEPHYLIVAESIIENHDLSMKNQYDTTKPSLLFRDFDHHTLSINGVERPAHYPFLALYLAPAFLNQNGRIHADPVLAGKCLMILISTTLSAFLLFTFINRPITPIKYLFTPLIVFGMPILAYSNQIYPEVMISFFLYISYFLLTKSRYSKLWNYLPIIFIIFPFIHIKFLAISCILVVYWAWKLRKKGKLIYSGLAIYSLGILLFFYYNYFIYGKISPYTERDIFLENIIKRYLGYLFDVDRGLFALNPLLFFAFIQLTILFRRNKIEFLLTLSLIVFGHIPNLLHSIFWLGSCPFGRYWIAIYPLMSFLSLLGIRDTIRFFQNSPDVLVKYLKISVFAISSMLLLITTLQIIGYISSPENYYTHFEKNMVMPTFIEKYTPLNIRFLFYSYFIESTLFHVIFWFVILIFFIFLGIRISTHKREPTRNGKI</sequence>
<feature type="transmembrane region" description="Helical" evidence="1">
    <location>
        <begin position="326"/>
        <end position="344"/>
    </location>
</feature>
<evidence type="ECO:0008006" key="4">
    <source>
        <dbReference type="Google" id="ProtNLM"/>
    </source>
</evidence>
<feature type="transmembrane region" description="Helical" evidence="1">
    <location>
        <begin position="531"/>
        <end position="552"/>
    </location>
</feature>
<protein>
    <recommendedName>
        <fullName evidence="4">Membrane protein, PF09852 family</fullName>
    </recommendedName>
</protein>
<gene>
    <name evidence="2" type="ORF">BES34_002745</name>
</gene>
<dbReference type="EMBL" id="MCRM02000002">
    <property type="protein sequence ID" value="PNV76525.1"/>
    <property type="molecule type" value="Genomic_DNA"/>
</dbReference>
<keyword evidence="3" id="KW-1185">Reference proteome</keyword>
<dbReference type="Proteomes" id="UP000094669">
    <property type="component" value="Unassembled WGS sequence"/>
</dbReference>
<keyword evidence="1" id="KW-0812">Transmembrane</keyword>
<evidence type="ECO:0000313" key="3">
    <source>
        <dbReference type="Proteomes" id="UP000094669"/>
    </source>
</evidence>
<feature type="transmembrane region" description="Helical" evidence="1">
    <location>
        <begin position="584"/>
        <end position="609"/>
    </location>
</feature>
<keyword evidence="1" id="KW-1133">Transmembrane helix</keyword>
<feature type="transmembrane region" description="Helical" evidence="1">
    <location>
        <begin position="465"/>
        <end position="487"/>
    </location>
</feature>
<name>A0ABX4YML4_9LEPT</name>
<reference evidence="2" key="1">
    <citation type="submission" date="2018-01" db="EMBL/GenBank/DDBJ databases">
        <title>Genomic characterization of Leptospira inadai serogroup Lyme isolated from captured rat in Brazil and comparative analysis with human reference strain.</title>
        <authorList>
            <person name="Moreno L.Z."/>
            <person name="Loureiro A.P."/>
            <person name="Miraglia F."/>
            <person name="Kremer F.S."/>
            <person name="Eslabao M.R."/>
            <person name="Dellagostin O.A."/>
            <person name="Lilenbaum W."/>
            <person name="Moreno A.M."/>
        </authorList>
    </citation>
    <scope>NUCLEOTIDE SEQUENCE [LARGE SCALE GENOMIC DNA]</scope>
    <source>
        <strain evidence="2">M34/99</strain>
    </source>
</reference>
<dbReference type="RefSeq" id="WP_039934138.1">
    <property type="nucleotide sequence ID" value="NZ_MCRM02000002.1"/>
</dbReference>
<feature type="transmembrane region" description="Helical" evidence="1">
    <location>
        <begin position="12"/>
        <end position="30"/>
    </location>
</feature>
<feature type="transmembrane region" description="Helical" evidence="1">
    <location>
        <begin position="300"/>
        <end position="319"/>
    </location>
</feature>
<accession>A0ABX4YML4</accession>
<keyword evidence="1" id="KW-0472">Membrane</keyword>
<evidence type="ECO:0000256" key="1">
    <source>
        <dbReference type="SAM" id="Phobius"/>
    </source>
</evidence>
<feature type="transmembrane region" description="Helical" evidence="1">
    <location>
        <begin position="169"/>
        <end position="187"/>
    </location>
</feature>
<feature type="transmembrane region" description="Helical" evidence="1">
    <location>
        <begin position="439"/>
        <end position="458"/>
    </location>
</feature>
<organism evidence="2 3">
    <name type="scientific">Leptospira inadai serovar Lyme</name>
    <dbReference type="NCBI Taxonomy" id="293084"/>
    <lineage>
        <taxon>Bacteria</taxon>
        <taxon>Pseudomonadati</taxon>
        <taxon>Spirochaetota</taxon>
        <taxon>Spirochaetia</taxon>
        <taxon>Leptospirales</taxon>
        <taxon>Leptospiraceae</taxon>
        <taxon>Leptospira</taxon>
    </lineage>
</organism>
<feature type="transmembrane region" description="Helical" evidence="1">
    <location>
        <begin position="142"/>
        <end position="163"/>
    </location>
</feature>
<proteinExistence type="predicted"/>
<feature type="transmembrane region" description="Helical" evidence="1">
    <location>
        <begin position="272"/>
        <end position="294"/>
    </location>
</feature>
<evidence type="ECO:0000313" key="2">
    <source>
        <dbReference type="EMBL" id="PNV76525.1"/>
    </source>
</evidence>
<feature type="transmembrane region" description="Helical" evidence="1">
    <location>
        <begin position="386"/>
        <end position="406"/>
    </location>
</feature>
<comment type="caution">
    <text evidence="2">The sequence shown here is derived from an EMBL/GenBank/DDBJ whole genome shotgun (WGS) entry which is preliminary data.</text>
</comment>
<feature type="transmembrane region" description="Helical" evidence="1">
    <location>
        <begin position="493"/>
        <end position="511"/>
    </location>
</feature>